<evidence type="ECO:0000256" key="2">
    <source>
        <dbReference type="SAM" id="Phobius"/>
    </source>
</evidence>
<feature type="domain" description="HTH luxR-type" evidence="3">
    <location>
        <begin position="603"/>
        <end position="630"/>
    </location>
</feature>
<accession>A0A514CIH6</accession>
<dbReference type="EMBL" id="CP041253">
    <property type="protein sequence ID" value="QDH79615.1"/>
    <property type="molecule type" value="Genomic_DNA"/>
</dbReference>
<keyword evidence="2" id="KW-0472">Membrane</keyword>
<dbReference type="InterPro" id="IPR000792">
    <property type="entry name" value="Tscrpt_reg_LuxR_C"/>
</dbReference>
<dbReference type="InterPro" id="IPR011990">
    <property type="entry name" value="TPR-like_helical_dom_sf"/>
</dbReference>
<keyword evidence="1" id="KW-0175">Coiled coil</keyword>
<keyword evidence="5" id="KW-1185">Reference proteome</keyword>
<evidence type="ECO:0000259" key="3">
    <source>
        <dbReference type="PROSITE" id="PS00622"/>
    </source>
</evidence>
<keyword evidence="2" id="KW-1133">Transmembrane helix</keyword>
<dbReference type="PROSITE" id="PS00622">
    <property type="entry name" value="HTH_LUXR_1"/>
    <property type="match status" value="1"/>
</dbReference>
<evidence type="ECO:0000313" key="4">
    <source>
        <dbReference type="EMBL" id="QDH79615.1"/>
    </source>
</evidence>
<dbReference type="GO" id="GO:0006355">
    <property type="term" value="P:regulation of DNA-templated transcription"/>
    <property type="evidence" value="ECO:0007669"/>
    <property type="project" value="InterPro"/>
</dbReference>
<dbReference type="InterPro" id="IPR016032">
    <property type="entry name" value="Sig_transdc_resp-reg_C-effctor"/>
</dbReference>
<feature type="transmembrane region" description="Helical" evidence="2">
    <location>
        <begin position="22"/>
        <end position="43"/>
    </location>
</feature>
<proteinExistence type="predicted"/>
<dbReference type="Pfam" id="PF00196">
    <property type="entry name" value="GerE"/>
    <property type="match status" value="1"/>
</dbReference>
<dbReference type="SUPFAM" id="SSF46894">
    <property type="entry name" value="C-terminal effector domain of the bipartite response regulators"/>
    <property type="match status" value="1"/>
</dbReference>
<evidence type="ECO:0000313" key="5">
    <source>
        <dbReference type="Proteomes" id="UP000316614"/>
    </source>
</evidence>
<protein>
    <recommendedName>
        <fullName evidence="3">HTH luxR-type domain-containing protein</fullName>
    </recommendedName>
</protein>
<dbReference type="OrthoDB" id="1523128at2"/>
<dbReference type="InterPro" id="IPR036388">
    <property type="entry name" value="WH-like_DNA-bd_sf"/>
</dbReference>
<keyword evidence="2" id="KW-0812">Transmembrane</keyword>
<evidence type="ECO:0000256" key="1">
    <source>
        <dbReference type="SAM" id="Coils"/>
    </source>
</evidence>
<reference evidence="4 5" key="1">
    <citation type="submission" date="2019-06" db="EMBL/GenBank/DDBJ databases">
        <title>Echinicola alkalisoli sp. nov. isolated from saline soil.</title>
        <authorList>
            <person name="Sun J.-Q."/>
            <person name="Xu L."/>
        </authorList>
    </citation>
    <scope>NUCLEOTIDE SEQUENCE [LARGE SCALE GENOMIC DNA]</scope>
    <source>
        <strain evidence="4 5">LN3S3</strain>
    </source>
</reference>
<name>A0A514CIH6_9BACT</name>
<dbReference type="Proteomes" id="UP000316614">
    <property type="component" value="Chromosome"/>
</dbReference>
<gene>
    <name evidence="4" type="ORF">FKX85_11425</name>
</gene>
<sequence>MISVYKASTKTLFLVISDELSYLYYMKRIIFTSFFIFFTVLLWSEGMQAQSVKIDSLKAIMVSSGVANGDRIEAMEQLSRILIAQNELDEALEITREAQQLSHREEDGKYGALVQSTLSYLYAQQDSLRLAFQALDSAEWYVDRTTDKAIKGRIMHRRGWLEYIVENTDKAYQSMLEALRLLEGEDTYVYQSNIYHFLAAIYAHWKKPEKQLYYTRLCLNAALKSNDPDAITNAYLSMGSSTLNRFRKDQSRKELLDSSAYFNKLVIKLTDSLQQRLVVKSTGGIAALNMANLYLEFYPASYQDSAKVYLKRALSIGKATNHPEIIGNSYGILSEFALREGDYGRADNLLQMALREISASPKSGTLIKSRISNALARVAEKKGNHKQALDYYKQYVQFDKALFDEEKLAITQKLEAQFQSEKRELALSAAMQEAAFTKQLNRFYILLIIAGAIALFFLFRSYHFRLKTSQQRQLLLTGQKHEAELQASLKAEETARLQTERELMQERLDRLEKELLAGTLQVEEKNALLQNLREKLNTLDGNDPLHRQINRLISENHQIDKGYDEIKVEFAEIRPEFIAGLQQKAENKLTRLDLKYCAYILMGLTNKEVASKLNVAPKSIRMAHYRIKQKLKLEKEENLDRFIRELGEKSVL</sequence>
<dbReference type="KEGG" id="echi:FKX85_11425"/>
<dbReference type="GO" id="GO:0003677">
    <property type="term" value="F:DNA binding"/>
    <property type="evidence" value="ECO:0007669"/>
    <property type="project" value="InterPro"/>
</dbReference>
<feature type="transmembrane region" description="Helical" evidence="2">
    <location>
        <begin position="443"/>
        <end position="462"/>
    </location>
</feature>
<dbReference type="AlphaFoldDB" id="A0A514CIH6"/>
<organism evidence="4 5">
    <name type="scientific">Echinicola soli</name>
    <dbReference type="NCBI Taxonomy" id="2591634"/>
    <lineage>
        <taxon>Bacteria</taxon>
        <taxon>Pseudomonadati</taxon>
        <taxon>Bacteroidota</taxon>
        <taxon>Cytophagia</taxon>
        <taxon>Cytophagales</taxon>
        <taxon>Cyclobacteriaceae</taxon>
        <taxon>Echinicola</taxon>
    </lineage>
</organism>
<dbReference type="Gene3D" id="1.25.40.10">
    <property type="entry name" value="Tetratricopeptide repeat domain"/>
    <property type="match status" value="2"/>
</dbReference>
<feature type="coiled-coil region" evidence="1">
    <location>
        <begin position="494"/>
        <end position="542"/>
    </location>
</feature>
<dbReference type="SMART" id="SM00421">
    <property type="entry name" value="HTH_LUXR"/>
    <property type="match status" value="1"/>
</dbReference>
<dbReference type="SUPFAM" id="SSF48452">
    <property type="entry name" value="TPR-like"/>
    <property type="match status" value="2"/>
</dbReference>
<dbReference type="Gene3D" id="1.10.10.10">
    <property type="entry name" value="Winged helix-like DNA-binding domain superfamily/Winged helix DNA-binding domain"/>
    <property type="match status" value="1"/>
</dbReference>